<dbReference type="EMBL" id="CM029046">
    <property type="protein sequence ID" value="KAG2587329.1"/>
    <property type="molecule type" value="Genomic_DNA"/>
</dbReference>
<organism evidence="1 2">
    <name type="scientific">Panicum virgatum</name>
    <name type="common">Blackwell switchgrass</name>
    <dbReference type="NCBI Taxonomy" id="38727"/>
    <lineage>
        <taxon>Eukaryota</taxon>
        <taxon>Viridiplantae</taxon>
        <taxon>Streptophyta</taxon>
        <taxon>Embryophyta</taxon>
        <taxon>Tracheophyta</taxon>
        <taxon>Spermatophyta</taxon>
        <taxon>Magnoliopsida</taxon>
        <taxon>Liliopsida</taxon>
        <taxon>Poales</taxon>
        <taxon>Poaceae</taxon>
        <taxon>PACMAD clade</taxon>
        <taxon>Panicoideae</taxon>
        <taxon>Panicodae</taxon>
        <taxon>Paniceae</taxon>
        <taxon>Panicinae</taxon>
        <taxon>Panicum</taxon>
        <taxon>Panicum sect. Hiantes</taxon>
    </lineage>
</organism>
<proteinExistence type="predicted"/>
<sequence length="114" mass="12650">MSRLLARCSCLPPLSLPMDGMSFTLIVGCSRGSVCPLLALLLCGCSPCWWWAGGRKSNAGWCIHRFCLSPSRIPPLGWRWMAECGAQMSYRCHHQFQGRSSFSMVFGLCNLCCP</sequence>
<keyword evidence="2" id="KW-1185">Reference proteome</keyword>
<evidence type="ECO:0000313" key="2">
    <source>
        <dbReference type="Proteomes" id="UP000823388"/>
    </source>
</evidence>
<gene>
    <name evidence="1" type="ORF">PVAP13_5NG134681</name>
</gene>
<reference evidence="1" key="1">
    <citation type="submission" date="2020-05" db="EMBL/GenBank/DDBJ databases">
        <title>WGS assembly of Panicum virgatum.</title>
        <authorList>
            <person name="Lovell J.T."/>
            <person name="Jenkins J."/>
            <person name="Shu S."/>
            <person name="Juenger T.E."/>
            <person name="Schmutz J."/>
        </authorList>
    </citation>
    <scope>NUCLEOTIDE SEQUENCE</scope>
    <source>
        <strain evidence="1">AP13</strain>
    </source>
</reference>
<accession>A0A8T0RS43</accession>
<comment type="caution">
    <text evidence="1">The sequence shown here is derived from an EMBL/GenBank/DDBJ whole genome shotgun (WGS) entry which is preliminary data.</text>
</comment>
<protein>
    <submittedName>
        <fullName evidence="1">Uncharacterized protein</fullName>
    </submittedName>
</protein>
<name>A0A8T0RS43_PANVG</name>
<dbReference type="Proteomes" id="UP000823388">
    <property type="component" value="Chromosome 5N"/>
</dbReference>
<evidence type="ECO:0000313" key="1">
    <source>
        <dbReference type="EMBL" id="KAG2587329.1"/>
    </source>
</evidence>
<dbReference type="AlphaFoldDB" id="A0A8T0RS43"/>